<dbReference type="EMBL" id="ADVG01000003">
    <property type="protein sequence ID" value="EFH85088.1"/>
    <property type="molecule type" value="Genomic_DNA"/>
</dbReference>
<accession>D6TYL3</accession>
<evidence type="ECO:0000313" key="2">
    <source>
        <dbReference type="Proteomes" id="UP000004508"/>
    </source>
</evidence>
<reference evidence="1 2" key="1">
    <citation type="journal article" date="2011" name="Stand. Genomic Sci.">
        <title>Non-contiguous finished genome sequence and contextual data of the filamentous soil bacterium Ktedonobacter racemifer type strain (SOSP1-21).</title>
        <authorList>
            <person name="Chang Y.J."/>
            <person name="Land M."/>
            <person name="Hauser L."/>
            <person name="Chertkov O."/>
            <person name="Del Rio T.G."/>
            <person name="Nolan M."/>
            <person name="Copeland A."/>
            <person name="Tice H."/>
            <person name="Cheng J.F."/>
            <person name="Lucas S."/>
            <person name="Han C."/>
            <person name="Goodwin L."/>
            <person name="Pitluck S."/>
            <person name="Ivanova N."/>
            <person name="Ovchinikova G."/>
            <person name="Pati A."/>
            <person name="Chen A."/>
            <person name="Palaniappan K."/>
            <person name="Mavromatis K."/>
            <person name="Liolios K."/>
            <person name="Brettin T."/>
            <person name="Fiebig A."/>
            <person name="Rohde M."/>
            <person name="Abt B."/>
            <person name="Goker M."/>
            <person name="Detter J.C."/>
            <person name="Woyke T."/>
            <person name="Bristow J."/>
            <person name="Eisen J.A."/>
            <person name="Markowitz V."/>
            <person name="Hugenholtz P."/>
            <person name="Kyrpides N.C."/>
            <person name="Klenk H.P."/>
            <person name="Lapidus A."/>
        </authorList>
    </citation>
    <scope>NUCLEOTIDE SEQUENCE [LARGE SCALE GENOMIC DNA]</scope>
    <source>
        <strain evidence="2">DSM 44963</strain>
    </source>
</reference>
<name>D6TYL3_KTERA</name>
<dbReference type="AlphaFoldDB" id="D6TYL3"/>
<proteinExistence type="predicted"/>
<organism evidence="1 2">
    <name type="scientific">Ktedonobacter racemifer DSM 44963</name>
    <dbReference type="NCBI Taxonomy" id="485913"/>
    <lineage>
        <taxon>Bacteria</taxon>
        <taxon>Bacillati</taxon>
        <taxon>Chloroflexota</taxon>
        <taxon>Ktedonobacteria</taxon>
        <taxon>Ktedonobacterales</taxon>
        <taxon>Ktedonobacteraceae</taxon>
        <taxon>Ktedonobacter</taxon>
    </lineage>
</organism>
<protein>
    <submittedName>
        <fullName evidence="1">Uncharacterized protein</fullName>
    </submittedName>
</protein>
<dbReference type="STRING" id="485913.Krac_6243"/>
<sequence>MILFLPVVILLLKVIFAKFFMKFFPQFDGAPKSAHYVTRGIILCLSIYKTVLNEAGDGAGSRTFNG</sequence>
<keyword evidence="2" id="KW-1185">Reference proteome</keyword>
<comment type="caution">
    <text evidence="1">The sequence shown here is derived from an EMBL/GenBank/DDBJ whole genome shotgun (WGS) entry which is preliminary data.</text>
</comment>
<gene>
    <name evidence="1" type="ORF">Krac_6243</name>
</gene>
<evidence type="ECO:0000313" key="1">
    <source>
        <dbReference type="EMBL" id="EFH85088.1"/>
    </source>
</evidence>
<dbReference type="Proteomes" id="UP000004508">
    <property type="component" value="Unassembled WGS sequence"/>
</dbReference>
<dbReference type="InParanoid" id="D6TYL3"/>